<keyword evidence="2" id="KW-1185">Reference proteome</keyword>
<evidence type="ECO:0000313" key="1">
    <source>
        <dbReference type="EMBL" id="KAG6953928.1"/>
    </source>
</evidence>
<proteinExistence type="predicted"/>
<dbReference type="Proteomes" id="UP000709295">
    <property type="component" value="Unassembled WGS sequence"/>
</dbReference>
<gene>
    <name evidence="1" type="ORF">JG688_00012581</name>
</gene>
<evidence type="ECO:0000313" key="2">
    <source>
        <dbReference type="Proteomes" id="UP000709295"/>
    </source>
</evidence>
<name>A0A8J5J2J4_9STRA</name>
<dbReference type="EMBL" id="JAENGY010000986">
    <property type="protein sequence ID" value="KAG6953928.1"/>
    <property type="molecule type" value="Genomic_DNA"/>
</dbReference>
<dbReference type="AlphaFoldDB" id="A0A8J5J2J4"/>
<comment type="caution">
    <text evidence="1">The sequence shown here is derived from an EMBL/GenBank/DDBJ whole genome shotgun (WGS) entry which is preliminary data.</text>
</comment>
<accession>A0A8J5J2J4</accession>
<protein>
    <submittedName>
        <fullName evidence="1">Uncharacterized protein</fullName>
    </submittedName>
</protein>
<sequence length="90" mass="9858">MTPVDYAARDIVHFAALRPVGTLDHTLHIISRTCRCQSRATSSSSSSPLQWATKSLAAVEYSEWKPWLQQAAPKDAAPLNDEAGGEHQLL</sequence>
<reference evidence="1" key="1">
    <citation type="submission" date="2021-01" db="EMBL/GenBank/DDBJ databases">
        <title>Phytophthora aleatoria, a newly-described species from Pinus radiata is distinct from Phytophthora cactorum isolates based on comparative genomics.</title>
        <authorList>
            <person name="Mcdougal R."/>
            <person name="Panda P."/>
            <person name="Williams N."/>
            <person name="Studholme D.J."/>
        </authorList>
    </citation>
    <scope>NUCLEOTIDE SEQUENCE</scope>
    <source>
        <strain evidence="1">NZFS 4037</strain>
    </source>
</reference>
<organism evidence="1 2">
    <name type="scientific">Phytophthora aleatoria</name>
    <dbReference type="NCBI Taxonomy" id="2496075"/>
    <lineage>
        <taxon>Eukaryota</taxon>
        <taxon>Sar</taxon>
        <taxon>Stramenopiles</taxon>
        <taxon>Oomycota</taxon>
        <taxon>Peronosporomycetes</taxon>
        <taxon>Peronosporales</taxon>
        <taxon>Peronosporaceae</taxon>
        <taxon>Phytophthora</taxon>
    </lineage>
</organism>